<protein>
    <submittedName>
        <fullName evidence="1">ATP-NAD/AcoX kinase</fullName>
    </submittedName>
</protein>
<dbReference type="InterPro" id="IPR011386">
    <property type="entry name" value="Put_ATP-NAD_kin"/>
</dbReference>
<dbReference type="InterPro" id="IPR039065">
    <property type="entry name" value="AcoX-like"/>
</dbReference>
<dbReference type="Pfam" id="PF20143">
    <property type="entry name" value="NAD_kinase_C"/>
    <property type="match status" value="1"/>
</dbReference>
<dbReference type="EMBL" id="CP001338">
    <property type="protein sequence ID" value="ACL16030.1"/>
    <property type="molecule type" value="Genomic_DNA"/>
</dbReference>
<dbReference type="Gene3D" id="3.40.50.10330">
    <property type="entry name" value="Probable inorganic polyphosphate/atp-NAD kinase, domain 1"/>
    <property type="match status" value="1"/>
</dbReference>
<dbReference type="GO" id="GO:0003951">
    <property type="term" value="F:NAD+ kinase activity"/>
    <property type="evidence" value="ECO:0007669"/>
    <property type="project" value="InterPro"/>
</dbReference>
<dbReference type="PIRSF" id="PIRSF016907">
    <property type="entry name" value="Kin_ATP-NAD"/>
    <property type="match status" value="1"/>
</dbReference>
<accession>B8GFI2</accession>
<organism evidence="1 2">
    <name type="scientific">Methanosphaerula palustris (strain ATCC BAA-1556 / DSM 19958 / E1-9c)</name>
    <dbReference type="NCBI Taxonomy" id="521011"/>
    <lineage>
        <taxon>Archaea</taxon>
        <taxon>Methanobacteriati</taxon>
        <taxon>Methanobacteriota</taxon>
        <taxon>Stenosarchaea group</taxon>
        <taxon>Methanomicrobia</taxon>
        <taxon>Methanomicrobiales</taxon>
        <taxon>Methanoregulaceae</taxon>
        <taxon>Methanosphaerula</taxon>
    </lineage>
</organism>
<dbReference type="STRING" id="521011.Mpal_0661"/>
<dbReference type="Proteomes" id="UP000002457">
    <property type="component" value="Chromosome"/>
</dbReference>
<dbReference type="RefSeq" id="WP_012617349.1">
    <property type="nucleotide sequence ID" value="NC_011832.1"/>
</dbReference>
<dbReference type="InterPro" id="IPR002504">
    <property type="entry name" value="NADK"/>
</dbReference>
<sequence>MRRIGFLINPVAGMGGAVGLKGTDGQVEEARRRGAVPQAERRARIPLDILAGNPDLLFFTASGEMGESLLAKAGITQFQVVHHYRGESAAEDTRMAVRRFLEEGVDLILFCGGDGTAREIFDVAGREVPILGIPAGVKMYSALFAIDPATAAEIIDSPTQYTLRDAEVMDVDEEAYRRGDLQTRLYGVARTPALPNLTQVSKQVFEEGDEERAKKEIARFIGEVILPDTVYILGAGTTTEAIASHIGVKKTLLGVDVVKNGSVIAVDADEKTLVDLLETEDDARIVISPIGAQGFILGRGNQQISPRVVERVGVNHIIIVATPHKLRETPMLYVDSGDPALDRSFGPSVQVISGYRIAQRKRIYQPGQG</sequence>
<reference evidence="1 2" key="1">
    <citation type="journal article" date="2015" name="Genome Announc.">
        <title>Complete Genome Sequence of Methanosphaerula palustris E1-9CT, a Hydrogenotrophic Methanogen Isolated from a Minerotrophic Fen Peatland.</title>
        <authorList>
            <person name="Cadillo-Quiroz H."/>
            <person name="Browne P."/>
            <person name="Kyrpides N."/>
            <person name="Woyke T."/>
            <person name="Goodwin L."/>
            <person name="Detter C."/>
            <person name="Yavitt J.B."/>
            <person name="Zinder S.H."/>
        </authorList>
    </citation>
    <scope>NUCLEOTIDE SEQUENCE [LARGE SCALE GENOMIC DNA]</scope>
    <source>
        <strain evidence="2">ATCC BAA-1556 / DSM 19958 / E1-9c</strain>
    </source>
</reference>
<dbReference type="GeneID" id="7271805"/>
<dbReference type="AlphaFoldDB" id="B8GFI2"/>
<dbReference type="Pfam" id="PF01513">
    <property type="entry name" value="NAD_kinase"/>
    <property type="match status" value="1"/>
</dbReference>
<dbReference type="HOGENOM" id="CLU_064691_0_0_2"/>
<dbReference type="eggNOG" id="arCOG01350">
    <property type="taxonomic scope" value="Archaea"/>
</dbReference>
<dbReference type="KEGG" id="mpl:Mpal_0661"/>
<evidence type="ECO:0000313" key="1">
    <source>
        <dbReference type="EMBL" id="ACL16030.1"/>
    </source>
</evidence>
<dbReference type="InterPro" id="IPR016064">
    <property type="entry name" value="NAD/diacylglycerol_kinase_sf"/>
</dbReference>
<name>B8GFI2_METPE</name>
<dbReference type="PANTHER" id="PTHR40697">
    <property type="entry name" value="ACETOIN CATABOLISM PROTEIN X"/>
    <property type="match status" value="1"/>
</dbReference>
<keyword evidence="1" id="KW-0418">Kinase</keyword>
<keyword evidence="2" id="KW-1185">Reference proteome</keyword>
<dbReference type="InterPro" id="IPR017438">
    <property type="entry name" value="ATP-NAD_kinase_N"/>
</dbReference>
<dbReference type="GO" id="GO:0006741">
    <property type="term" value="P:NADP+ biosynthetic process"/>
    <property type="evidence" value="ECO:0007669"/>
    <property type="project" value="InterPro"/>
</dbReference>
<gene>
    <name evidence="1" type="ordered locus">Mpal_0661</name>
</gene>
<keyword evidence="1" id="KW-0808">Transferase</keyword>
<proteinExistence type="predicted"/>
<dbReference type="PANTHER" id="PTHR40697:SF2">
    <property type="entry name" value="ATP-NAD KINASE-RELATED"/>
    <property type="match status" value="1"/>
</dbReference>
<dbReference type="OrthoDB" id="56451at2157"/>
<dbReference type="SUPFAM" id="SSF111331">
    <property type="entry name" value="NAD kinase/diacylglycerol kinase-like"/>
    <property type="match status" value="1"/>
</dbReference>
<evidence type="ECO:0000313" key="2">
    <source>
        <dbReference type="Proteomes" id="UP000002457"/>
    </source>
</evidence>